<dbReference type="InterPro" id="IPR004807">
    <property type="entry name" value="UvrB"/>
</dbReference>
<feature type="domain" description="UVR" evidence="17">
    <location>
        <begin position="675"/>
        <end position="710"/>
    </location>
</feature>
<evidence type="ECO:0000256" key="8">
    <source>
        <dbReference type="ARBA" id="ARBA00022881"/>
    </source>
</evidence>
<comment type="similarity">
    <text evidence="2 13 14">Belongs to the UvrB family.</text>
</comment>
<dbReference type="Pfam" id="PF04851">
    <property type="entry name" value="ResIII"/>
    <property type="match status" value="1"/>
</dbReference>
<evidence type="ECO:0000259" key="19">
    <source>
        <dbReference type="PROSITE" id="PS51194"/>
    </source>
</evidence>
<dbReference type="PROSITE" id="PS51192">
    <property type="entry name" value="HELICASE_ATP_BIND_1"/>
    <property type="match status" value="1"/>
</dbReference>
<keyword evidence="15" id="KW-0175">Coiled coil</keyword>
<dbReference type="AlphaFoldDB" id="A0A5C5R5K4"/>
<evidence type="ECO:0000256" key="13">
    <source>
        <dbReference type="HAMAP-Rule" id="MF_00204"/>
    </source>
</evidence>
<dbReference type="InterPro" id="IPR006935">
    <property type="entry name" value="Helicase/UvrB_N"/>
</dbReference>
<keyword evidence="3 13" id="KW-0963">Cytoplasm</keyword>
<evidence type="ECO:0000256" key="12">
    <source>
        <dbReference type="ARBA" id="ARBA00029504"/>
    </source>
</evidence>
<evidence type="ECO:0000256" key="1">
    <source>
        <dbReference type="ARBA" id="ARBA00004496"/>
    </source>
</evidence>
<organism evidence="20 21">
    <name type="scientific">Tsukamurella asaccharolytica</name>
    <dbReference type="NCBI Taxonomy" id="2592067"/>
    <lineage>
        <taxon>Bacteria</taxon>
        <taxon>Bacillati</taxon>
        <taxon>Actinomycetota</taxon>
        <taxon>Actinomycetes</taxon>
        <taxon>Mycobacteriales</taxon>
        <taxon>Tsukamurellaceae</taxon>
        <taxon>Tsukamurella</taxon>
    </lineage>
</organism>
<feature type="binding site" evidence="13">
    <location>
        <begin position="62"/>
        <end position="69"/>
    </location>
    <ligand>
        <name>ATP</name>
        <dbReference type="ChEBI" id="CHEBI:30616"/>
    </ligand>
</feature>
<keyword evidence="6 13" id="KW-0228">DNA excision</keyword>
<dbReference type="Pfam" id="PF02151">
    <property type="entry name" value="UVR"/>
    <property type="match status" value="1"/>
</dbReference>
<keyword evidence="4 13" id="KW-0547">Nucleotide-binding</keyword>
<dbReference type="Proteomes" id="UP000317291">
    <property type="component" value="Unassembled WGS sequence"/>
</dbReference>
<feature type="short sequence motif" description="Beta-hairpin" evidence="13">
    <location>
        <begin position="115"/>
        <end position="138"/>
    </location>
</feature>
<dbReference type="GO" id="GO:0005737">
    <property type="term" value="C:cytoplasm"/>
    <property type="evidence" value="ECO:0007669"/>
    <property type="project" value="UniProtKB-SubCell"/>
</dbReference>
<dbReference type="GO" id="GO:0016887">
    <property type="term" value="F:ATP hydrolysis activity"/>
    <property type="evidence" value="ECO:0007669"/>
    <property type="project" value="InterPro"/>
</dbReference>
<dbReference type="InterPro" id="IPR027417">
    <property type="entry name" value="P-loop_NTPase"/>
</dbReference>
<dbReference type="RefSeq" id="WP_146562778.1">
    <property type="nucleotide sequence ID" value="NZ_VIGW01000009.1"/>
</dbReference>
<dbReference type="GO" id="GO:0003677">
    <property type="term" value="F:DNA binding"/>
    <property type="evidence" value="ECO:0007669"/>
    <property type="project" value="UniProtKB-UniRule"/>
</dbReference>
<dbReference type="NCBIfam" id="TIGR00631">
    <property type="entry name" value="uvrb"/>
    <property type="match status" value="1"/>
</dbReference>
<dbReference type="InterPro" id="IPR001943">
    <property type="entry name" value="UVR_dom"/>
</dbReference>
<comment type="function">
    <text evidence="13">The UvrABC repair system catalyzes the recognition and processing of DNA lesions. A damage recognition complex composed of 2 UvrA and 2 UvrB subunits scans DNA for abnormalities. Upon binding of the UvrA(2)B(2) complex to a putative damaged site, the DNA wraps around one UvrB monomer. DNA wrap is dependent on ATP binding by UvrB and probably causes local melting of the DNA helix, facilitating insertion of UvrB beta-hairpin between the DNA strands. Then UvrB probes one DNA strand for the presence of a lesion. If a lesion is found the UvrA subunits dissociate and the UvrB-DNA preincision complex is formed. This complex is subsequently bound by UvrC and the second UvrB is released. If no lesion is found, the DNA wraps around the other UvrB subunit that will check the other stand for damage.</text>
</comment>
<comment type="subcellular location">
    <subcellularLocation>
        <location evidence="1 13 14">Cytoplasm</location>
    </subcellularLocation>
</comment>
<evidence type="ECO:0000256" key="3">
    <source>
        <dbReference type="ARBA" id="ARBA00022490"/>
    </source>
</evidence>
<evidence type="ECO:0000259" key="17">
    <source>
        <dbReference type="PROSITE" id="PS50151"/>
    </source>
</evidence>
<dbReference type="Gene3D" id="4.10.860.10">
    <property type="entry name" value="UVR domain"/>
    <property type="match status" value="1"/>
</dbReference>
<evidence type="ECO:0000256" key="7">
    <source>
        <dbReference type="ARBA" id="ARBA00022840"/>
    </source>
</evidence>
<protein>
    <recommendedName>
        <fullName evidence="12 13">UvrABC system protein B</fullName>
        <shortName evidence="13">Protein UvrB</shortName>
    </recommendedName>
    <alternativeName>
        <fullName evidence="13">Excinuclease ABC subunit B</fullName>
    </alternativeName>
</protein>
<comment type="subunit">
    <text evidence="11 13 14">Forms a heterotetramer with UvrA during the search for lesions. Interacts with UvrC in an incision complex.</text>
</comment>
<name>A0A5C5R5K4_9ACTN</name>
<dbReference type="Gene3D" id="3.40.50.300">
    <property type="entry name" value="P-loop containing nucleotide triphosphate hydrolases"/>
    <property type="match status" value="3"/>
</dbReference>
<comment type="caution">
    <text evidence="20">The sequence shown here is derived from an EMBL/GenBank/DDBJ whole genome shotgun (WGS) entry which is preliminary data.</text>
</comment>
<dbReference type="GO" id="GO:0009380">
    <property type="term" value="C:excinuclease repair complex"/>
    <property type="evidence" value="ECO:0007669"/>
    <property type="project" value="InterPro"/>
</dbReference>
<dbReference type="FunFam" id="3.40.50.300:FF:000477">
    <property type="entry name" value="UvrABC system protein B"/>
    <property type="match status" value="1"/>
</dbReference>
<dbReference type="GO" id="GO:0009381">
    <property type="term" value="F:excinuclease ABC activity"/>
    <property type="evidence" value="ECO:0007669"/>
    <property type="project" value="UniProtKB-UniRule"/>
</dbReference>
<evidence type="ECO:0000259" key="18">
    <source>
        <dbReference type="PROSITE" id="PS51192"/>
    </source>
</evidence>
<dbReference type="InterPro" id="IPR036876">
    <property type="entry name" value="UVR_dom_sf"/>
</dbReference>
<keyword evidence="10 13" id="KW-0742">SOS response</keyword>
<dbReference type="EMBL" id="VIGW01000009">
    <property type="protein sequence ID" value="TWS18477.1"/>
    <property type="molecule type" value="Genomic_DNA"/>
</dbReference>
<dbReference type="InterPro" id="IPR024759">
    <property type="entry name" value="UvrB_YAD/RRR_dom"/>
</dbReference>
<dbReference type="OrthoDB" id="9806651at2"/>
<dbReference type="GO" id="GO:0006289">
    <property type="term" value="P:nucleotide-excision repair"/>
    <property type="evidence" value="ECO:0007669"/>
    <property type="project" value="UniProtKB-UniRule"/>
</dbReference>
<dbReference type="PROSITE" id="PS50151">
    <property type="entry name" value="UVR"/>
    <property type="match status" value="1"/>
</dbReference>
<keyword evidence="21" id="KW-1185">Reference proteome</keyword>
<dbReference type="InterPro" id="IPR001650">
    <property type="entry name" value="Helicase_C-like"/>
</dbReference>
<sequence length="720" mass="80843">MAFAAEQPVVAHSEHRPIGEIERAPAEFTVVSEYEPAGDQPAAIADLQRRLEAGERDVVLLGATGTGKSATTAWLIEKVQRPTLIMAPNKTLAAQLANELRAMLPHNAVEYFVSYYDYYQPEAYIAQSDTYIEKDSSINDDVERLRHSATSSLLSRRDVVVVASVSCIYGLGTPQSYLDRSVQLEVGMEVDRDALLRLLVDVQYNRNDTAFTRGSFRVRGDTVEIIPSYEELAIRIEFFGDEIEALYYLHPLTGDIVRQVDDLRIFPATHYVAGPERMARAIEGIEAELEERLAEFERQGKLLEAQRLRMRTQYDVEMMRQVGFCSGIENYSRHIDGRAAGSAPATLIDYFPEDFLLVIDESHVTVPQIGAMFEGDASRKRNLVDFGFRLPSAVDNRPLTWEEFTERIGQTVYLSATPGQYELGQTGGEFVEQVIRPTGLVDPEVVIKPTKGQIDDLIHEIRERTERDERVLVTTLTKKMAEDLTDYLLDAGIRVRYLHSDIDTLRRVELLRQLRLGEYDVLVGINLLREGLDLPEVSLVAILDADKEGFLRSTTSLIQTIGRAARNVSGEVHMYADKVTESMRVAIEETERRREKQIAYNTEMGVDPKPLRKKIADILDQVYTEADDTEQAIGGSGRNATRGRRAQGQLRSVSAVSAGVYEGEDVKSMPRAELADLISELTDQMMNAARELQFELAGRIRDEIADLKKELRGMDAAGVQ</sequence>
<evidence type="ECO:0000256" key="5">
    <source>
        <dbReference type="ARBA" id="ARBA00022763"/>
    </source>
</evidence>
<feature type="domain" description="Helicase C-terminal" evidence="19">
    <location>
        <begin position="453"/>
        <end position="619"/>
    </location>
</feature>
<reference evidence="20 21" key="1">
    <citation type="submission" date="2019-06" db="EMBL/GenBank/DDBJ databases">
        <title>Tsukamurella conjunctivitidis sp. nov., Tsukamurella assacharolytica sp. nov. and Tsukamurella sputae sp. nov. isolated from patients with conjunctivitis, bacteraemia (lymphoma) and respiratory infection (sputum) in Hong Kong.</title>
        <authorList>
            <person name="Teng J.L.L."/>
            <person name="Lee H.H."/>
            <person name="Fong J.Y.H."/>
            <person name="Fok K.M.N."/>
            <person name="Lau S.K.P."/>
            <person name="Woo P.C.Y."/>
        </authorList>
    </citation>
    <scope>NUCLEOTIDE SEQUENCE [LARGE SCALE GENOMIC DNA]</scope>
    <source>
        <strain evidence="20 21">HKU71</strain>
    </source>
</reference>
<dbReference type="Gene3D" id="6.10.140.240">
    <property type="match status" value="1"/>
</dbReference>
<evidence type="ECO:0000313" key="21">
    <source>
        <dbReference type="Proteomes" id="UP000317291"/>
    </source>
</evidence>
<proteinExistence type="inferred from homology"/>
<dbReference type="GO" id="GO:0009432">
    <property type="term" value="P:SOS response"/>
    <property type="evidence" value="ECO:0007669"/>
    <property type="project" value="UniProtKB-UniRule"/>
</dbReference>
<dbReference type="PANTHER" id="PTHR24029">
    <property type="entry name" value="UVRABC SYSTEM PROTEIN B"/>
    <property type="match status" value="1"/>
</dbReference>
<dbReference type="PANTHER" id="PTHR24029:SF0">
    <property type="entry name" value="UVRABC SYSTEM PROTEIN B"/>
    <property type="match status" value="1"/>
</dbReference>
<evidence type="ECO:0000256" key="14">
    <source>
        <dbReference type="RuleBase" id="RU003587"/>
    </source>
</evidence>
<keyword evidence="5 13" id="KW-0227">DNA damage</keyword>
<keyword evidence="8 13" id="KW-0267">Excision nuclease</keyword>
<evidence type="ECO:0000313" key="20">
    <source>
        <dbReference type="EMBL" id="TWS18477.1"/>
    </source>
</evidence>
<dbReference type="InterPro" id="IPR014001">
    <property type="entry name" value="Helicase_ATP-bd"/>
</dbReference>
<dbReference type="HAMAP" id="MF_00204">
    <property type="entry name" value="UvrB"/>
    <property type="match status" value="1"/>
</dbReference>
<evidence type="ECO:0000256" key="15">
    <source>
        <dbReference type="SAM" id="Coils"/>
    </source>
</evidence>
<evidence type="ECO:0000256" key="6">
    <source>
        <dbReference type="ARBA" id="ARBA00022769"/>
    </source>
</evidence>
<feature type="region of interest" description="Disordered" evidence="16">
    <location>
        <begin position="629"/>
        <end position="648"/>
    </location>
</feature>
<dbReference type="SUPFAM" id="SSF46600">
    <property type="entry name" value="C-terminal UvrC-binding domain of UvrB"/>
    <property type="match status" value="1"/>
</dbReference>
<feature type="domain" description="Helicase ATP-binding" evidence="18">
    <location>
        <begin position="49"/>
        <end position="184"/>
    </location>
</feature>
<dbReference type="FunFam" id="4.10.860.10:FF:000009">
    <property type="entry name" value="UvrABC system protein B"/>
    <property type="match status" value="1"/>
</dbReference>
<dbReference type="InterPro" id="IPR041471">
    <property type="entry name" value="UvrB_inter"/>
</dbReference>
<dbReference type="Pfam" id="PF00271">
    <property type="entry name" value="Helicase_C"/>
    <property type="match status" value="1"/>
</dbReference>
<dbReference type="Pfam" id="PF12344">
    <property type="entry name" value="UvrB"/>
    <property type="match status" value="1"/>
</dbReference>
<dbReference type="SUPFAM" id="SSF52540">
    <property type="entry name" value="P-loop containing nucleoside triphosphate hydrolases"/>
    <property type="match status" value="2"/>
</dbReference>
<dbReference type="SMART" id="SM00487">
    <property type="entry name" value="DEXDc"/>
    <property type="match status" value="1"/>
</dbReference>
<gene>
    <name evidence="13 20" type="primary">uvrB</name>
    <name evidence="20" type="ORF">FK529_15415</name>
</gene>
<dbReference type="GO" id="GO:0005524">
    <property type="term" value="F:ATP binding"/>
    <property type="evidence" value="ECO:0007669"/>
    <property type="project" value="UniProtKB-UniRule"/>
</dbReference>
<dbReference type="PROSITE" id="PS51194">
    <property type="entry name" value="HELICASE_CTER"/>
    <property type="match status" value="1"/>
</dbReference>
<keyword evidence="7 13" id="KW-0067">ATP-binding</keyword>
<dbReference type="CDD" id="cd18790">
    <property type="entry name" value="SF2_C_UvrB"/>
    <property type="match status" value="1"/>
</dbReference>
<dbReference type="SMART" id="SM00490">
    <property type="entry name" value="HELICc"/>
    <property type="match status" value="1"/>
</dbReference>
<keyword evidence="9 13" id="KW-0234">DNA repair</keyword>
<evidence type="ECO:0000256" key="16">
    <source>
        <dbReference type="SAM" id="MobiDB-lite"/>
    </source>
</evidence>
<accession>A0A5C5R5K4</accession>
<dbReference type="Pfam" id="PF17757">
    <property type="entry name" value="UvrB_inter"/>
    <property type="match status" value="1"/>
</dbReference>
<evidence type="ECO:0000256" key="2">
    <source>
        <dbReference type="ARBA" id="ARBA00008533"/>
    </source>
</evidence>
<evidence type="ECO:0000256" key="4">
    <source>
        <dbReference type="ARBA" id="ARBA00022741"/>
    </source>
</evidence>
<evidence type="ECO:0000256" key="10">
    <source>
        <dbReference type="ARBA" id="ARBA00023236"/>
    </source>
</evidence>
<dbReference type="NCBIfam" id="NF003673">
    <property type="entry name" value="PRK05298.1"/>
    <property type="match status" value="1"/>
</dbReference>
<evidence type="ECO:0000256" key="9">
    <source>
        <dbReference type="ARBA" id="ARBA00023204"/>
    </source>
</evidence>
<dbReference type="FunFam" id="3.40.50.300:FF:000401">
    <property type="entry name" value="UvrABC system protein B"/>
    <property type="match status" value="1"/>
</dbReference>
<comment type="domain">
    <text evidence="13">The beta-hairpin motif is involved in DNA binding.</text>
</comment>
<dbReference type="CDD" id="cd17916">
    <property type="entry name" value="DEXHc_UvrB"/>
    <property type="match status" value="1"/>
</dbReference>
<feature type="coiled-coil region" evidence="15">
    <location>
        <begin position="279"/>
        <end position="306"/>
    </location>
</feature>
<evidence type="ECO:0000256" key="11">
    <source>
        <dbReference type="ARBA" id="ARBA00026033"/>
    </source>
</evidence>